<protein>
    <recommendedName>
        <fullName evidence="6">Major facilitator superfamily (MFS) profile domain-containing protein</fullName>
    </recommendedName>
</protein>
<feature type="transmembrane region" description="Helical" evidence="5">
    <location>
        <begin position="359"/>
        <end position="380"/>
    </location>
</feature>
<keyword evidence="8" id="KW-1185">Reference proteome</keyword>
<reference evidence="7 8" key="1">
    <citation type="submission" date="2019-01" db="EMBL/GenBank/DDBJ databases">
        <authorList>
            <person name="Sayadi A."/>
        </authorList>
    </citation>
    <scope>NUCLEOTIDE SEQUENCE [LARGE SCALE GENOMIC DNA]</scope>
</reference>
<dbReference type="GO" id="GO:0022857">
    <property type="term" value="F:transmembrane transporter activity"/>
    <property type="evidence" value="ECO:0007669"/>
    <property type="project" value="InterPro"/>
</dbReference>
<feature type="transmembrane region" description="Helical" evidence="5">
    <location>
        <begin position="420"/>
        <end position="439"/>
    </location>
</feature>
<feature type="transmembrane region" description="Helical" evidence="5">
    <location>
        <begin position="445"/>
        <end position="465"/>
    </location>
</feature>
<feature type="transmembrane region" description="Helical" evidence="5">
    <location>
        <begin position="156"/>
        <end position="174"/>
    </location>
</feature>
<dbReference type="EMBL" id="CAACVG010008095">
    <property type="protein sequence ID" value="VEN48406.1"/>
    <property type="molecule type" value="Genomic_DNA"/>
</dbReference>
<evidence type="ECO:0000256" key="1">
    <source>
        <dbReference type="ARBA" id="ARBA00004141"/>
    </source>
</evidence>
<dbReference type="PANTHER" id="PTHR24064">
    <property type="entry name" value="SOLUTE CARRIER FAMILY 22 MEMBER"/>
    <property type="match status" value="1"/>
</dbReference>
<feature type="transmembrane region" description="Helical" evidence="5">
    <location>
        <begin position="477"/>
        <end position="496"/>
    </location>
</feature>
<keyword evidence="3 5" id="KW-1133">Transmembrane helix</keyword>
<feature type="transmembrane region" description="Helical" evidence="5">
    <location>
        <begin position="502"/>
        <end position="523"/>
    </location>
</feature>
<dbReference type="CDD" id="cd17317">
    <property type="entry name" value="MFS_SLC22"/>
    <property type="match status" value="1"/>
</dbReference>
<dbReference type="GO" id="GO:0016020">
    <property type="term" value="C:membrane"/>
    <property type="evidence" value="ECO:0007669"/>
    <property type="project" value="UniProtKB-SubCell"/>
</dbReference>
<keyword evidence="2 5" id="KW-0812">Transmembrane</keyword>
<feature type="domain" description="Major facilitator superfamily (MFS) profile" evidence="6">
    <location>
        <begin position="112"/>
        <end position="530"/>
    </location>
</feature>
<evidence type="ECO:0000313" key="8">
    <source>
        <dbReference type="Proteomes" id="UP000410492"/>
    </source>
</evidence>
<keyword evidence="4 5" id="KW-0472">Membrane</keyword>
<evidence type="ECO:0000256" key="5">
    <source>
        <dbReference type="SAM" id="Phobius"/>
    </source>
</evidence>
<organism evidence="7 8">
    <name type="scientific">Callosobruchus maculatus</name>
    <name type="common">Southern cowpea weevil</name>
    <name type="synonym">Pulse bruchid</name>
    <dbReference type="NCBI Taxonomy" id="64391"/>
    <lineage>
        <taxon>Eukaryota</taxon>
        <taxon>Metazoa</taxon>
        <taxon>Ecdysozoa</taxon>
        <taxon>Arthropoda</taxon>
        <taxon>Hexapoda</taxon>
        <taxon>Insecta</taxon>
        <taxon>Pterygota</taxon>
        <taxon>Neoptera</taxon>
        <taxon>Endopterygota</taxon>
        <taxon>Coleoptera</taxon>
        <taxon>Polyphaga</taxon>
        <taxon>Cucujiformia</taxon>
        <taxon>Chrysomeloidea</taxon>
        <taxon>Chrysomelidae</taxon>
        <taxon>Bruchinae</taxon>
        <taxon>Bruchini</taxon>
        <taxon>Callosobruchus</taxon>
    </lineage>
</organism>
<dbReference type="InterPro" id="IPR005828">
    <property type="entry name" value="MFS_sugar_transport-like"/>
</dbReference>
<comment type="subcellular location">
    <subcellularLocation>
        <location evidence="1">Membrane</location>
        <topology evidence="1">Multi-pass membrane protein</topology>
    </subcellularLocation>
</comment>
<name>A0A653CL37_CALMS</name>
<feature type="transmembrane region" description="Helical" evidence="5">
    <location>
        <begin position="181"/>
        <end position="200"/>
    </location>
</feature>
<feature type="transmembrane region" description="Helical" evidence="5">
    <location>
        <begin position="206"/>
        <end position="227"/>
    </location>
</feature>
<evidence type="ECO:0000313" key="7">
    <source>
        <dbReference type="EMBL" id="VEN48406.1"/>
    </source>
</evidence>
<proteinExistence type="predicted"/>
<accession>A0A653CL37</accession>
<dbReference type="Gene3D" id="1.20.1250.20">
    <property type="entry name" value="MFS general substrate transporter like domains"/>
    <property type="match status" value="1"/>
</dbReference>
<evidence type="ECO:0000259" key="6">
    <source>
        <dbReference type="PROSITE" id="PS50850"/>
    </source>
</evidence>
<sequence length="543" mass="60449">MTTSLQNEAGYHVDFDDILVELGEMGRYQIFLYILICLPVLFAASNSLSYVFTAGVPDYRCFIPECEDPSDTTYEVPWKKWAIPDPEAIHTIGVKSDLCYRYMSIPADGNKTCSEKLFINVTEKCSEFVFDNGERTIVNDWNITCVENQWKLSLVGSSHFAGIIIGSFVFGVLADRFGRKLVFIWCILLMSVSGSFQVLSPEYWTFVSLIFINSLGTAGVYPLAFIIGVEMVGKRRRELAGITLNYFYAIGEAIVAPLAWYTKDWVYLQLLVSAPALVFVVYYWLVPESVRWLLANQRREEAKKVVISVAKANKVMLSDDIINSFTEIAPLKDAKQIQEQHETQRIITVVKEMLSYRILVLRFVIIYFIWGVNAFIFYGLSINSTSLGGNKYVNFALVCLVEIPGYSVAWIAIEKIGRRLSLVASLIVCGITCTLTIFASGWSVVTLFLIGKLGITSAFGVVYVYTAEMLPTIIRSGGVGTASTIARFGALLAPFVPMLGLYYAPLPMLLFGIVALIAGLLALKLPETRGIPLPESVQEALNV</sequence>
<dbReference type="Proteomes" id="UP000410492">
    <property type="component" value="Unassembled WGS sequence"/>
</dbReference>
<evidence type="ECO:0000256" key="4">
    <source>
        <dbReference type="ARBA" id="ARBA00023136"/>
    </source>
</evidence>
<feature type="transmembrane region" description="Helical" evidence="5">
    <location>
        <begin position="392"/>
        <end position="413"/>
    </location>
</feature>
<dbReference type="AlphaFoldDB" id="A0A653CL37"/>
<dbReference type="OrthoDB" id="3936150at2759"/>
<feature type="transmembrane region" description="Helical" evidence="5">
    <location>
        <begin position="239"/>
        <end position="260"/>
    </location>
</feature>
<evidence type="ECO:0000256" key="2">
    <source>
        <dbReference type="ARBA" id="ARBA00022692"/>
    </source>
</evidence>
<dbReference type="InterPro" id="IPR020846">
    <property type="entry name" value="MFS_dom"/>
</dbReference>
<dbReference type="SUPFAM" id="SSF103473">
    <property type="entry name" value="MFS general substrate transporter"/>
    <property type="match status" value="1"/>
</dbReference>
<dbReference type="PROSITE" id="PS50850">
    <property type="entry name" value="MFS"/>
    <property type="match status" value="1"/>
</dbReference>
<feature type="transmembrane region" description="Helical" evidence="5">
    <location>
        <begin position="30"/>
        <end position="52"/>
    </location>
</feature>
<gene>
    <name evidence="7" type="ORF">CALMAC_LOCUS9876</name>
</gene>
<dbReference type="Pfam" id="PF00083">
    <property type="entry name" value="Sugar_tr"/>
    <property type="match status" value="1"/>
</dbReference>
<feature type="transmembrane region" description="Helical" evidence="5">
    <location>
        <begin position="266"/>
        <end position="285"/>
    </location>
</feature>
<evidence type="ECO:0000256" key="3">
    <source>
        <dbReference type="ARBA" id="ARBA00022989"/>
    </source>
</evidence>
<dbReference type="InterPro" id="IPR036259">
    <property type="entry name" value="MFS_trans_sf"/>
</dbReference>